<dbReference type="Pfam" id="PF04892">
    <property type="entry name" value="VanZ"/>
    <property type="match status" value="1"/>
</dbReference>
<dbReference type="AlphaFoldDB" id="A0A3M8HH01"/>
<reference evidence="3 4" key="1">
    <citation type="journal article" date="2014" name="Int. J. Syst. Evol. Microbiol.">
        <title>Lysinibacillus halotolerans sp. nov., isolated from saline-alkaline soil.</title>
        <authorList>
            <person name="Kong D."/>
            <person name="Wang Y."/>
            <person name="Zhao B."/>
            <person name="Li Y."/>
            <person name="Song J."/>
            <person name="Zhai Y."/>
            <person name="Zhang C."/>
            <person name="Wang H."/>
            <person name="Chen X."/>
            <person name="Zhao B."/>
            <person name="Ruan Z."/>
        </authorList>
    </citation>
    <scope>NUCLEOTIDE SEQUENCE [LARGE SCALE GENOMIC DNA]</scope>
    <source>
        <strain evidence="3 4">MCCC 1A12703</strain>
    </source>
</reference>
<feature type="transmembrane region" description="Helical" evidence="1">
    <location>
        <begin position="131"/>
        <end position="148"/>
    </location>
</feature>
<dbReference type="PANTHER" id="PTHR36834">
    <property type="entry name" value="MEMBRANE PROTEIN-RELATED"/>
    <property type="match status" value="1"/>
</dbReference>
<gene>
    <name evidence="3" type="ORF">EC501_00535</name>
</gene>
<evidence type="ECO:0000259" key="2">
    <source>
        <dbReference type="Pfam" id="PF04892"/>
    </source>
</evidence>
<sequence length="165" mass="19136">MQKVIKIALSISFIIYLLALVVTLFLGTRRGYVYTDFSLFEYIKKSSNIVPFKTINTYIMAIFDGSMNMDIPIKNLFGNLILFLPMGIYLPYFIRKVNIISGFSIFMFLLLFVIEFIQLVTRRGSFDIDDVILNMLGAFIGYSIWKVVERYLSRTNKYSSINSVH</sequence>
<proteinExistence type="predicted"/>
<organism evidence="3 4">
    <name type="scientific">Lysinibacillus halotolerans</name>
    <dbReference type="NCBI Taxonomy" id="1368476"/>
    <lineage>
        <taxon>Bacteria</taxon>
        <taxon>Bacillati</taxon>
        <taxon>Bacillota</taxon>
        <taxon>Bacilli</taxon>
        <taxon>Bacillales</taxon>
        <taxon>Bacillaceae</taxon>
        <taxon>Lysinibacillus</taxon>
    </lineage>
</organism>
<keyword evidence="1" id="KW-0812">Transmembrane</keyword>
<dbReference type="Proteomes" id="UP000279909">
    <property type="component" value="Unassembled WGS sequence"/>
</dbReference>
<dbReference type="PANTHER" id="PTHR36834:SF1">
    <property type="entry name" value="INTEGRAL MEMBRANE PROTEIN"/>
    <property type="match status" value="1"/>
</dbReference>
<keyword evidence="4" id="KW-1185">Reference proteome</keyword>
<dbReference type="RefSeq" id="WP_122970338.1">
    <property type="nucleotide sequence ID" value="NZ_RHLQ01000001.1"/>
</dbReference>
<feature type="domain" description="VanZ-like" evidence="2">
    <location>
        <begin position="13"/>
        <end position="148"/>
    </location>
</feature>
<comment type="caution">
    <text evidence="3">The sequence shown here is derived from an EMBL/GenBank/DDBJ whole genome shotgun (WGS) entry which is preliminary data.</text>
</comment>
<name>A0A3M8HH01_9BACI</name>
<dbReference type="InterPro" id="IPR006976">
    <property type="entry name" value="VanZ-like"/>
</dbReference>
<feature type="transmembrane region" description="Helical" evidence="1">
    <location>
        <begin position="99"/>
        <end position="119"/>
    </location>
</feature>
<evidence type="ECO:0000313" key="4">
    <source>
        <dbReference type="Proteomes" id="UP000279909"/>
    </source>
</evidence>
<dbReference type="OrthoDB" id="4822551at2"/>
<evidence type="ECO:0000256" key="1">
    <source>
        <dbReference type="SAM" id="Phobius"/>
    </source>
</evidence>
<accession>A0A3M8HH01</accession>
<keyword evidence="1" id="KW-1133">Transmembrane helix</keyword>
<dbReference type="EMBL" id="RHLQ01000001">
    <property type="protein sequence ID" value="RND01690.1"/>
    <property type="molecule type" value="Genomic_DNA"/>
</dbReference>
<feature type="transmembrane region" description="Helical" evidence="1">
    <location>
        <begin position="7"/>
        <end position="27"/>
    </location>
</feature>
<protein>
    <submittedName>
        <fullName evidence="3">VanZ family protein</fullName>
    </submittedName>
</protein>
<keyword evidence="1" id="KW-0472">Membrane</keyword>
<feature type="transmembrane region" description="Helical" evidence="1">
    <location>
        <begin position="76"/>
        <end position="94"/>
    </location>
</feature>
<dbReference type="InterPro" id="IPR053150">
    <property type="entry name" value="Teicoplanin_resist-assoc"/>
</dbReference>
<evidence type="ECO:0000313" key="3">
    <source>
        <dbReference type="EMBL" id="RND01690.1"/>
    </source>
</evidence>